<reference evidence="2 3" key="1">
    <citation type="journal article" date="2010" name="Science">
        <title>Genomic comparison of the ants Camponotus floridanus and Harpegnathos saltator.</title>
        <authorList>
            <person name="Bonasio R."/>
            <person name="Zhang G."/>
            <person name="Ye C."/>
            <person name="Mutti N.S."/>
            <person name="Fang X."/>
            <person name="Qin N."/>
            <person name="Donahue G."/>
            <person name="Yang P."/>
            <person name="Li Q."/>
            <person name="Li C."/>
            <person name="Zhang P."/>
            <person name="Huang Z."/>
            <person name="Berger S.L."/>
            <person name="Reinberg D."/>
            <person name="Wang J."/>
            <person name="Liebig J."/>
        </authorList>
    </citation>
    <scope>NUCLEOTIDE SEQUENCE [LARGE SCALE GENOMIC DNA]</scope>
    <source>
        <strain evidence="2 3">Hsal</strain>
    </source>
</reference>
<accession>A0A1U9JUU1</accession>
<name>A0A1U9JUU1_9HYPH</name>
<dbReference type="InterPro" id="IPR037284">
    <property type="entry name" value="SUF_FeS_clus_asmbl_SufBD_sf"/>
</dbReference>
<dbReference type="SUPFAM" id="SSF101960">
    <property type="entry name" value="Stabilizer of iron transporter SufD"/>
    <property type="match status" value="1"/>
</dbReference>
<evidence type="ECO:0000313" key="3">
    <source>
        <dbReference type="Proteomes" id="UP000188912"/>
    </source>
</evidence>
<proteinExistence type="predicted"/>
<dbReference type="InterPro" id="IPR011542">
    <property type="entry name" value="SUF_FeS_clus_asmbl_SufD"/>
</dbReference>
<dbReference type="GO" id="GO:0016226">
    <property type="term" value="P:iron-sulfur cluster assembly"/>
    <property type="evidence" value="ECO:0007669"/>
    <property type="project" value="InterPro"/>
</dbReference>
<evidence type="ECO:0000259" key="1">
    <source>
        <dbReference type="Pfam" id="PF01458"/>
    </source>
</evidence>
<dbReference type="Pfam" id="PF01458">
    <property type="entry name" value="SUFBD_core"/>
    <property type="match status" value="1"/>
</dbReference>
<dbReference type="InterPro" id="IPR055346">
    <property type="entry name" value="Fe-S_cluster_assembly_SufBD"/>
</dbReference>
<dbReference type="NCBIfam" id="TIGR01981">
    <property type="entry name" value="sufD"/>
    <property type="match status" value="1"/>
</dbReference>
<dbReference type="AlphaFoldDB" id="A0A1U9JUU1"/>
<dbReference type="KEGG" id="thd:BHV28_09270"/>
<dbReference type="PANTHER" id="PTHR43575:SF1">
    <property type="entry name" value="PROTEIN ABCI7, CHLOROPLASTIC"/>
    <property type="match status" value="1"/>
</dbReference>
<dbReference type="EMBL" id="CP017315">
    <property type="protein sequence ID" value="AQS41623.1"/>
    <property type="molecule type" value="Genomic_DNA"/>
</dbReference>
<protein>
    <submittedName>
        <fullName evidence="2">FeS assembly protein SufD</fullName>
    </submittedName>
</protein>
<gene>
    <name evidence="2" type="primary">sufD</name>
    <name evidence="2" type="ORF">BHV28_09270</name>
</gene>
<dbReference type="STRING" id="1902579.BHV28_09270"/>
<feature type="domain" description="SUF system FeS cluster assembly SufBD core" evidence="1">
    <location>
        <begin position="157"/>
        <end position="382"/>
    </location>
</feature>
<dbReference type="PANTHER" id="PTHR43575">
    <property type="entry name" value="PROTEIN ABCI7, CHLOROPLASTIC"/>
    <property type="match status" value="1"/>
</dbReference>
<dbReference type="Proteomes" id="UP000188912">
    <property type="component" value="Chromosome"/>
</dbReference>
<dbReference type="InterPro" id="IPR000825">
    <property type="entry name" value="SUF_FeS_clus_asmbl_SufBD_core"/>
</dbReference>
<reference evidence="2 3" key="2">
    <citation type="journal article" date="2016" name="Sci. Rep.">
        <title>The genome of Rhizobiales bacteria in predatory ants reveals urease gene functions but no genes for nitrogen fixation.</title>
        <authorList>
            <person name="Neuvonen M.M."/>
            <person name="Tamarit D."/>
            <person name="Naslund K."/>
            <person name="Liebig J."/>
            <person name="Feldhaar H."/>
            <person name="Moran N.A."/>
            <person name="Guy L."/>
            <person name="Andersson S.G."/>
        </authorList>
    </citation>
    <scope>NUCLEOTIDE SEQUENCE [LARGE SCALE GENOMIC DNA]</scope>
    <source>
        <strain evidence="2 3">Hsal</strain>
    </source>
</reference>
<organism evidence="2 3">
    <name type="scientific">Candidatus Tokpelaia hoelldobleri</name>
    <dbReference type="NCBI Taxonomy" id="1902579"/>
    <lineage>
        <taxon>Bacteria</taxon>
        <taxon>Pseudomonadati</taxon>
        <taxon>Pseudomonadota</taxon>
        <taxon>Alphaproteobacteria</taxon>
        <taxon>Hyphomicrobiales</taxon>
        <taxon>Candidatus Tokpelaia</taxon>
    </lineage>
</organism>
<evidence type="ECO:0000313" key="2">
    <source>
        <dbReference type="EMBL" id="AQS41623.1"/>
    </source>
</evidence>
<keyword evidence="3" id="KW-1185">Reference proteome</keyword>
<sequence length="411" mass="44587">MTTSQHSASGNAAQQIVETFAAVAGKLPEGKSARKAAIKAFEINGLPSRRLENWHYTDLKTLLANTAPYDGGTAGAARAPLLPESLVLSLAEPTKTAKGIMPLAEALAKGETLPQEFAADDAIGQINTAFAKDGWKMTVPAKAKDVMLELQNIRNGGQAHMRFPVTIGAGANVTVIERQGSDSGASFVSSLTDLEVGDNAQVTWVIVRQRGDDCVELNRLQARLGKNSRFTLYIINAGVRLLRQEVKVDLLGSGADFQLRGVNLLAGKTHTDISMEVRHLVEGTTSTEIVRNVVMDEARGVFQGMIRVAQIAQKTDARMACNSLILSDKAEFDAKPELEIFADDVACGHGATVTEIDRTHLFYLMARGIPEKQARALLIKAFVDELVEELENETLETALKQVIDQWLETHE</sequence>